<reference evidence="2" key="2">
    <citation type="submission" date="2020-01" db="EMBL/GenBank/DDBJ databases">
        <authorList>
            <person name="Korhonen P.K.K."/>
            <person name="Guangxu M.G."/>
            <person name="Wang T.W."/>
            <person name="Stroehlein A.J.S."/>
            <person name="Young N.D."/>
            <person name="Ang C.-S.A."/>
            <person name="Fernando D.W.F."/>
            <person name="Lu H.L."/>
            <person name="Taylor S.T."/>
            <person name="Ehtesham M.E.M."/>
            <person name="Najaraj S.H.N."/>
            <person name="Harsha G.H.G."/>
            <person name="Madugundu A.M."/>
            <person name="Renuse S.R."/>
            <person name="Holt D.H."/>
            <person name="Pandey A.P."/>
            <person name="Papenfuss A.P."/>
            <person name="Gasser R.B.G."/>
            <person name="Fischer K.F."/>
        </authorList>
    </citation>
    <scope>NUCLEOTIDE SEQUENCE</scope>
    <source>
        <strain evidence="2">SSS_KF_BRIS2020</strain>
    </source>
</reference>
<dbReference type="InterPro" id="IPR018247">
    <property type="entry name" value="EF_Hand_1_Ca_BS"/>
</dbReference>
<dbReference type="InterPro" id="IPR011992">
    <property type="entry name" value="EF-hand-dom_pair"/>
</dbReference>
<sequence>MANSDSEKFLRHKHLFTYLNFWDENKDGILTWEDFRLLAEKYAKIQRRGRTPEKEVVERWKSIFEKWWNELTSYADSNKDKLVEFHEWLDFFKQLGKNTKSFEELPEFLKIYLHLFFLCSDANKDGLFCVKDYKKYIANQKMDSSQADVHFNYMLEEQDKTNENAFNSDRFKATVYDFWVSMDPNSKGKYIYGPFDSIPMEDLEKRIKSK</sequence>
<dbReference type="EMBL" id="WVUK01000060">
    <property type="protein sequence ID" value="KAF7491322.1"/>
    <property type="molecule type" value="Genomic_DNA"/>
</dbReference>
<dbReference type="OMA" id="KWWNELT"/>
<evidence type="ECO:0000313" key="4">
    <source>
        <dbReference type="Proteomes" id="UP000070412"/>
    </source>
</evidence>
<proteinExistence type="predicted"/>
<dbReference type="Gene3D" id="1.10.238.10">
    <property type="entry name" value="EF-hand"/>
    <property type="match status" value="1"/>
</dbReference>
<name>A0A834VBE9_SARSC</name>
<dbReference type="Proteomes" id="UP000070412">
    <property type="component" value="Unassembled WGS sequence"/>
</dbReference>
<accession>A0A834VBE9</accession>
<evidence type="ECO:0000313" key="3">
    <source>
        <dbReference type="EnsemblMetazoa" id="KAF7491322.1"/>
    </source>
</evidence>
<gene>
    <name evidence="2" type="ORF">SSS_4715</name>
</gene>
<dbReference type="AlphaFoldDB" id="A0A834VBE9"/>
<evidence type="ECO:0000256" key="1">
    <source>
        <dbReference type="ARBA" id="ARBA00022837"/>
    </source>
</evidence>
<reference evidence="3" key="3">
    <citation type="submission" date="2022-06" db="UniProtKB">
        <authorList>
            <consortium name="EnsemblMetazoa"/>
        </authorList>
    </citation>
    <scope>IDENTIFICATION</scope>
</reference>
<protein>
    <submittedName>
        <fullName evidence="2">Sarcoplasmic calcium-binding proteins I, III, and IV</fullName>
    </submittedName>
</protein>
<keyword evidence="1" id="KW-0106">Calcium</keyword>
<dbReference type="SUPFAM" id="SSF47473">
    <property type="entry name" value="EF-hand"/>
    <property type="match status" value="1"/>
</dbReference>
<evidence type="ECO:0000313" key="2">
    <source>
        <dbReference type="EMBL" id="KAF7491322.1"/>
    </source>
</evidence>
<dbReference type="EnsemblMetazoa" id="SSS_4715s_mrna">
    <property type="protein sequence ID" value="KAF7491322.1"/>
    <property type="gene ID" value="SSS_4715"/>
</dbReference>
<dbReference type="OrthoDB" id="427950at2759"/>
<organism evidence="2">
    <name type="scientific">Sarcoptes scabiei</name>
    <name type="common">Itch mite</name>
    <name type="synonym">Acarus scabiei</name>
    <dbReference type="NCBI Taxonomy" id="52283"/>
    <lineage>
        <taxon>Eukaryota</taxon>
        <taxon>Metazoa</taxon>
        <taxon>Ecdysozoa</taxon>
        <taxon>Arthropoda</taxon>
        <taxon>Chelicerata</taxon>
        <taxon>Arachnida</taxon>
        <taxon>Acari</taxon>
        <taxon>Acariformes</taxon>
        <taxon>Sarcoptiformes</taxon>
        <taxon>Astigmata</taxon>
        <taxon>Psoroptidia</taxon>
        <taxon>Sarcoptoidea</taxon>
        <taxon>Sarcoptidae</taxon>
        <taxon>Sarcoptinae</taxon>
        <taxon>Sarcoptes</taxon>
    </lineage>
</organism>
<reference evidence="4" key="1">
    <citation type="journal article" date="2020" name="PLoS Negl. Trop. Dis.">
        <title>High-quality nuclear genome for Sarcoptes scabiei-A critical resource for a neglected parasite.</title>
        <authorList>
            <person name="Korhonen P.K."/>
            <person name="Gasser R.B."/>
            <person name="Ma G."/>
            <person name="Wang T."/>
            <person name="Stroehlein A.J."/>
            <person name="Young N.D."/>
            <person name="Ang C.S."/>
            <person name="Fernando D.D."/>
            <person name="Lu H.C."/>
            <person name="Taylor S."/>
            <person name="Reynolds S.L."/>
            <person name="Mofiz E."/>
            <person name="Najaraj S.H."/>
            <person name="Gowda H."/>
            <person name="Madugundu A."/>
            <person name="Renuse S."/>
            <person name="Holt D."/>
            <person name="Pandey A."/>
            <person name="Papenfuss A.T."/>
            <person name="Fischer K."/>
        </authorList>
    </citation>
    <scope>NUCLEOTIDE SEQUENCE [LARGE SCALE GENOMIC DNA]</scope>
</reference>
<dbReference type="PROSITE" id="PS00018">
    <property type="entry name" value="EF_HAND_1"/>
    <property type="match status" value="2"/>
</dbReference>
<keyword evidence="4" id="KW-1185">Reference proteome</keyword>